<evidence type="ECO:0000313" key="2">
    <source>
        <dbReference type="Proteomes" id="UP000187134"/>
    </source>
</evidence>
<sequence length="66" mass="7154">MAKAKGKKAPALKSDKIRVSMKLVTSDVCERCKTPCTRGMDYAARMRIEGALGKGVPCILTRHTSS</sequence>
<dbReference type="AlphaFoldDB" id="A0A1R1BUE3"/>
<name>A0A1R1BUE3_PAEAM</name>
<gene>
    <name evidence="1" type="ORF">BK131_16230</name>
</gene>
<accession>A0A1R1BUE3</accession>
<reference evidence="1 2" key="1">
    <citation type="submission" date="2016-11" db="EMBL/GenBank/DDBJ databases">
        <title>Paenibacillus species isolates.</title>
        <authorList>
            <person name="Beno S.M."/>
        </authorList>
    </citation>
    <scope>NUCLEOTIDE SEQUENCE [LARGE SCALE GENOMIC DNA]</scope>
    <source>
        <strain evidence="1 2">FSL H8-0246</strain>
    </source>
</reference>
<dbReference type="RefSeq" id="WP_074095792.1">
    <property type="nucleotide sequence ID" value="NZ_BCNV01000001.1"/>
</dbReference>
<evidence type="ECO:0000313" key="1">
    <source>
        <dbReference type="EMBL" id="OMF13449.1"/>
    </source>
</evidence>
<dbReference type="Proteomes" id="UP000187134">
    <property type="component" value="Unassembled WGS sequence"/>
</dbReference>
<organism evidence="1 2">
    <name type="scientific">Paenibacillus amylolyticus</name>
    <dbReference type="NCBI Taxonomy" id="1451"/>
    <lineage>
        <taxon>Bacteria</taxon>
        <taxon>Bacillati</taxon>
        <taxon>Bacillota</taxon>
        <taxon>Bacilli</taxon>
        <taxon>Bacillales</taxon>
        <taxon>Paenibacillaceae</taxon>
        <taxon>Paenibacillus</taxon>
    </lineage>
</organism>
<comment type="caution">
    <text evidence="1">The sequence shown here is derived from an EMBL/GenBank/DDBJ whole genome shotgun (WGS) entry which is preliminary data.</text>
</comment>
<dbReference type="EMBL" id="MRTJ01000005">
    <property type="protein sequence ID" value="OMF13449.1"/>
    <property type="molecule type" value="Genomic_DNA"/>
</dbReference>
<proteinExistence type="predicted"/>
<protein>
    <submittedName>
        <fullName evidence="1">Uncharacterized protein</fullName>
    </submittedName>
</protein>
<dbReference type="OrthoDB" id="2382331at2"/>